<dbReference type="RefSeq" id="WP_243924678.1">
    <property type="nucleotide sequence ID" value="NZ_JALHLG010000087.1"/>
</dbReference>
<organism evidence="1 2">
    <name type="scientific">Novosphingobium beihaiensis</name>
    <dbReference type="NCBI Taxonomy" id="2930389"/>
    <lineage>
        <taxon>Bacteria</taxon>
        <taxon>Pseudomonadati</taxon>
        <taxon>Pseudomonadota</taxon>
        <taxon>Alphaproteobacteria</taxon>
        <taxon>Sphingomonadales</taxon>
        <taxon>Sphingomonadaceae</taxon>
        <taxon>Novosphingobium</taxon>
    </lineage>
</organism>
<protein>
    <submittedName>
        <fullName evidence="1">Uncharacterized protein</fullName>
    </submittedName>
</protein>
<gene>
    <name evidence="1" type="ORF">MTR66_21015</name>
</gene>
<evidence type="ECO:0000313" key="2">
    <source>
        <dbReference type="Proteomes" id="UP001202281"/>
    </source>
</evidence>
<evidence type="ECO:0000313" key="1">
    <source>
        <dbReference type="EMBL" id="MCJ2189272.1"/>
    </source>
</evidence>
<proteinExistence type="predicted"/>
<keyword evidence="2" id="KW-1185">Reference proteome</keyword>
<name>A0ABT0BW38_9SPHN</name>
<reference evidence="1 2" key="1">
    <citation type="submission" date="2022-04" db="EMBL/GenBank/DDBJ databases">
        <title>Identification of a novel bacterium isolated from mangrove sediments.</title>
        <authorList>
            <person name="Pan X."/>
        </authorList>
    </citation>
    <scope>NUCLEOTIDE SEQUENCE [LARGE SCALE GENOMIC DNA]</scope>
    <source>
        <strain evidence="1 2">B2638</strain>
    </source>
</reference>
<sequence length="60" mass="6733">MQKTGNCDYTLTLAYDLDADGASLDDEISGLQMEMFNIAESYRCSIEADIHKIGGQERVW</sequence>
<accession>A0ABT0BW38</accession>
<dbReference type="EMBL" id="JALHLG010000087">
    <property type="protein sequence ID" value="MCJ2189272.1"/>
    <property type="molecule type" value="Genomic_DNA"/>
</dbReference>
<dbReference type="Proteomes" id="UP001202281">
    <property type="component" value="Unassembled WGS sequence"/>
</dbReference>
<comment type="caution">
    <text evidence="1">The sequence shown here is derived from an EMBL/GenBank/DDBJ whole genome shotgun (WGS) entry which is preliminary data.</text>
</comment>